<dbReference type="InterPro" id="IPR007367">
    <property type="entry name" value="DUF433"/>
</dbReference>
<organism evidence="1 2">
    <name type="scientific">Mucilaginibacter arboris</name>
    <dbReference type="NCBI Taxonomy" id="2682090"/>
    <lineage>
        <taxon>Bacteria</taxon>
        <taxon>Pseudomonadati</taxon>
        <taxon>Bacteroidota</taxon>
        <taxon>Sphingobacteriia</taxon>
        <taxon>Sphingobacteriales</taxon>
        <taxon>Sphingobacteriaceae</taxon>
        <taxon>Mucilaginibacter</taxon>
    </lineage>
</organism>
<dbReference type="Proteomes" id="UP000462014">
    <property type="component" value="Unassembled WGS sequence"/>
</dbReference>
<dbReference type="RefSeq" id="WP_157565316.1">
    <property type="nucleotide sequence ID" value="NZ_WPIK01000005.1"/>
</dbReference>
<dbReference type="InterPro" id="IPR036388">
    <property type="entry name" value="WH-like_DNA-bd_sf"/>
</dbReference>
<gene>
    <name evidence="1" type="ORF">GO621_06480</name>
</gene>
<sequence length="53" mass="6217">MEKLSDFISVDPNIQFGKPVFKGTRVPVQSLFWHLQEGISIHDFLGRFFKCEF</sequence>
<protein>
    <submittedName>
        <fullName evidence="1">DUF433 domain-containing protein</fullName>
    </submittedName>
</protein>
<evidence type="ECO:0000313" key="2">
    <source>
        <dbReference type="Proteomes" id="UP000462014"/>
    </source>
</evidence>
<keyword evidence="2" id="KW-1185">Reference proteome</keyword>
<dbReference type="EMBL" id="WPIK01000005">
    <property type="protein sequence ID" value="MVN21178.1"/>
    <property type="molecule type" value="Genomic_DNA"/>
</dbReference>
<dbReference type="Pfam" id="PF04255">
    <property type="entry name" value="DUF433"/>
    <property type="match status" value="1"/>
</dbReference>
<reference evidence="1 2" key="1">
    <citation type="submission" date="2019-12" db="EMBL/GenBank/DDBJ databases">
        <title>Mucilaginibacter sp. HMF7410 genome sequencing and assembly.</title>
        <authorList>
            <person name="Kang H."/>
            <person name="Cha I."/>
            <person name="Kim H."/>
            <person name="Joh K."/>
        </authorList>
    </citation>
    <scope>NUCLEOTIDE SEQUENCE [LARGE SCALE GENOMIC DNA]</scope>
    <source>
        <strain evidence="1 2">HMF7410</strain>
    </source>
</reference>
<dbReference type="InterPro" id="IPR009057">
    <property type="entry name" value="Homeodomain-like_sf"/>
</dbReference>
<dbReference type="SUPFAM" id="SSF46689">
    <property type="entry name" value="Homeodomain-like"/>
    <property type="match status" value="1"/>
</dbReference>
<proteinExistence type="predicted"/>
<dbReference type="AlphaFoldDB" id="A0A7K1SVC0"/>
<evidence type="ECO:0000313" key="1">
    <source>
        <dbReference type="EMBL" id="MVN21178.1"/>
    </source>
</evidence>
<accession>A0A7K1SVC0</accession>
<comment type="caution">
    <text evidence="1">The sequence shown here is derived from an EMBL/GenBank/DDBJ whole genome shotgun (WGS) entry which is preliminary data.</text>
</comment>
<dbReference type="Gene3D" id="1.10.10.10">
    <property type="entry name" value="Winged helix-like DNA-binding domain superfamily/Winged helix DNA-binding domain"/>
    <property type="match status" value="1"/>
</dbReference>
<name>A0A7K1SVC0_9SPHI</name>